<name>A0ACD3BET3_9AGAR</name>
<dbReference type="EMBL" id="ML208260">
    <property type="protein sequence ID" value="TFK76395.1"/>
    <property type="molecule type" value="Genomic_DNA"/>
</dbReference>
<gene>
    <name evidence="1" type="ORF">BDN72DRAFT_808877</name>
</gene>
<accession>A0ACD3BET3</accession>
<organism evidence="1 2">
    <name type="scientific">Pluteus cervinus</name>
    <dbReference type="NCBI Taxonomy" id="181527"/>
    <lineage>
        <taxon>Eukaryota</taxon>
        <taxon>Fungi</taxon>
        <taxon>Dikarya</taxon>
        <taxon>Basidiomycota</taxon>
        <taxon>Agaricomycotina</taxon>
        <taxon>Agaricomycetes</taxon>
        <taxon>Agaricomycetidae</taxon>
        <taxon>Agaricales</taxon>
        <taxon>Pluteineae</taxon>
        <taxon>Pluteaceae</taxon>
        <taxon>Pluteus</taxon>
    </lineage>
</organism>
<sequence length="171" mass="19618">MSLPLRLSSHLVRIGVRHFHRTAKSCLLVGPIDPISHMRPVIYDDQPSVEDSLTNHPYSLSEFNKPSATAVQNELQLKLQLQQLDAVNQTFWTDSNTRFEAGKAAILSSLPEGATPVEKERALSEFYKQWVMQEDSRLEDYGANWRRRSWTTLSLSSRVAYQRLKGRFSNQ</sequence>
<protein>
    <submittedName>
        <fullName evidence="1">Uncharacterized protein</fullName>
    </submittedName>
</protein>
<evidence type="ECO:0000313" key="2">
    <source>
        <dbReference type="Proteomes" id="UP000308600"/>
    </source>
</evidence>
<reference evidence="1 2" key="1">
    <citation type="journal article" date="2019" name="Nat. Ecol. Evol.">
        <title>Megaphylogeny resolves global patterns of mushroom evolution.</title>
        <authorList>
            <person name="Varga T."/>
            <person name="Krizsan K."/>
            <person name="Foldi C."/>
            <person name="Dima B."/>
            <person name="Sanchez-Garcia M."/>
            <person name="Sanchez-Ramirez S."/>
            <person name="Szollosi G.J."/>
            <person name="Szarkandi J.G."/>
            <person name="Papp V."/>
            <person name="Albert L."/>
            <person name="Andreopoulos W."/>
            <person name="Angelini C."/>
            <person name="Antonin V."/>
            <person name="Barry K.W."/>
            <person name="Bougher N.L."/>
            <person name="Buchanan P."/>
            <person name="Buyck B."/>
            <person name="Bense V."/>
            <person name="Catcheside P."/>
            <person name="Chovatia M."/>
            <person name="Cooper J."/>
            <person name="Damon W."/>
            <person name="Desjardin D."/>
            <person name="Finy P."/>
            <person name="Geml J."/>
            <person name="Haridas S."/>
            <person name="Hughes K."/>
            <person name="Justo A."/>
            <person name="Karasinski D."/>
            <person name="Kautmanova I."/>
            <person name="Kiss B."/>
            <person name="Kocsube S."/>
            <person name="Kotiranta H."/>
            <person name="LaButti K.M."/>
            <person name="Lechner B.E."/>
            <person name="Liimatainen K."/>
            <person name="Lipzen A."/>
            <person name="Lukacs Z."/>
            <person name="Mihaltcheva S."/>
            <person name="Morgado L.N."/>
            <person name="Niskanen T."/>
            <person name="Noordeloos M.E."/>
            <person name="Ohm R.A."/>
            <person name="Ortiz-Santana B."/>
            <person name="Ovrebo C."/>
            <person name="Racz N."/>
            <person name="Riley R."/>
            <person name="Savchenko A."/>
            <person name="Shiryaev A."/>
            <person name="Soop K."/>
            <person name="Spirin V."/>
            <person name="Szebenyi C."/>
            <person name="Tomsovsky M."/>
            <person name="Tulloss R.E."/>
            <person name="Uehling J."/>
            <person name="Grigoriev I.V."/>
            <person name="Vagvolgyi C."/>
            <person name="Papp T."/>
            <person name="Martin F.M."/>
            <person name="Miettinen O."/>
            <person name="Hibbett D.S."/>
            <person name="Nagy L.G."/>
        </authorList>
    </citation>
    <scope>NUCLEOTIDE SEQUENCE [LARGE SCALE GENOMIC DNA]</scope>
    <source>
        <strain evidence="1 2">NL-1719</strain>
    </source>
</reference>
<keyword evidence="2" id="KW-1185">Reference proteome</keyword>
<proteinExistence type="predicted"/>
<dbReference type="Proteomes" id="UP000308600">
    <property type="component" value="Unassembled WGS sequence"/>
</dbReference>
<evidence type="ECO:0000313" key="1">
    <source>
        <dbReference type="EMBL" id="TFK76395.1"/>
    </source>
</evidence>